<name>A0A0R1U516_9LACO</name>
<dbReference type="Gene3D" id="3.40.710.10">
    <property type="entry name" value="DD-peptidase/beta-lactamase superfamily"/>
    <property type="match status" value="1"/>
</dbReference>
<dbReference type="AlphaFoldDB" id="A0A0R1U516"/>
<evidence type="ECO:0000256" key="5">
    <source>
        <dbReference type="ARBA" id="ARBA00022960"/>
    </source>
</evidence>
<dbReference type="GO" id="GO:0006508">
    <property type="term" value="P:proteolysis"/>
    <property type="evidence" value="ECO:0007669"/>
    <property type="project" value="InterPro"/>
</dbReference>
<evidence type="ECO:0000256" key="2">
    <source>
        <dbReference type="ARBA" id="ARBA00007164"/>
    </source>
</evidence>
<dbReference type="InterPro" id="IPR037167">
    <property type="entry name" value="Peptidase_S11_C_sf"/>
</dbReference>
<reference evidence="13 14" key="1">
    <citation type="journal article" date="2015" name="Genome Announc.">
        <title>Expanding the biotechnology potential of lactobacilli through comparative genomics of 213 strains and associated genera.</title>
        <authorList>
            <person name="Sun Z."/>
            <person name="Harris H.M."/>
            <person name="McCann A."/>
            <person name="Guo C."/>
            <person name="Argimon S."/>
            <person name="Zhang W."/>
            <person name="Yang X."/>
            <person name="Jeffery I.B."/>
            <person name="Cooney J.C."/>
            <person name="Kagawa T.F."/>
            <person name="Liu W."/>
            <person name="Song Y."/>
            <person name="Salvetti E."/>
            <person name="Wrobel A."/>
            <person name="Rasinkangas P."/>
            <person name="Parkhill J."/>
            <person name="Rea M.C."/>
            <person name="O'Sullivan O."/>
            <person name="Ritari J."/>
            <person name="Douillard F.P."/>
            <person name="Paul Ross R."/>
            <person name="Yang R."/>
            <person name="Briner A.E."/>
            <person name="Felis G.E."/>
            <person name="de Vos W.M."/>
            <person name="Barrangou R."/>
            <person name="Klaenhammer T.R."/>
            <person name="Caufield P.W."/>
            <person name="Cui Y."/>
            <person name="Zhang H."/>
            <person name="O'Toole P.W."/>
        </authorList>
    </citation>
    <scope>NUCLEOTIDE SEQUENCE [LARGE SCALE GENOMIC DNA]</scope>
    <source>
        <strain evidence="13 14">DSM 15946</strain>
    </source>
</reference>
<dbReference type="RefSeq" id="WP_056955325.1">
    <property type="nucleotide sequence ID" value="NZ_AZFK01000077.1"/>
</dbReference>
<comment type="similarity">
    <text evidence="2 10">Belongs to the peptidase S11 family.</text>
</comment>
<dbReference type="SUPFAM" id="SSF56601">
    <property type="entry name" value="beta-lactamase/transpeptidase-like"/>
    <property type="match status" value="1"/>
</dbReference>
<dbReference type="GO" id="GO:0008360">
    <property type="term" value="P:regulation of cell shape"/>
    <property type="evidence" value="ECO:0007669"/>
    <property type="project" value="UniProtKB-KW"/>
</dbReference>
<proteinExistence type="inferred from homology"/>
<gene>
    <name evidence="13" type="ORF">FC43_GL000267</name>
</gene>
<keyword evidence="6" id="KW-0573">Peptidoglycan synthesis</keyword>
<dbReference type="GO" id="GO:0009002">
    <property type="term" value="F:serine-type D-Ala-D-Ala carboxypeptidase activity"/>
    <property type="evidence" value="ECO:0007669"/>
    <property type="project" value="InterPro"/>
</dbReference>
<evidence type="ECO:0000256" key="6">
    <source>
        <dbReference type="ARBA" id="ARBA00022984"/>
    </source>
</evidence>
<dbReference type="PANTHER" id="PTHR21581:SF11">
    <property type="entry name" value="D-ALANYL-D-ALANINE CARBOXYPEPTIDASE DACA"/>
    <property type="match status" value="1"/>
</dbReference>
<dbReference type="PATRIC" id="fig|1423760.3.peg.286"/>
<feature type="signal peptide" evidence="11">
    <location>
        <begin position="1"/>
        <end position="23"/>
    </location>
</feature>
<feature type="active site" evidence="8">
    <location>
        <position position="125"/>
    </location>
</feature>
<keyword evidence="4" id="KW-0378">Hydrolase</keyword>
<evidence type="ECO:0000256" key="11">
    <source>
        <dbReference type="SAM" id="SignalP"/>
    </source>
</evidence>
<evidence type="ECO:0000256" key="1">
    <source>
        <dbReference type="ARBA" id="ARBA00003217"/>
    </source>
</evidence>
<dbReference type="Pfam" id="PF00768">
    <property type="entry name" value="Peptidase_S11"/>
    <property type="match status" value="1"/>
</dbReference>
<evidence type="ECO:0000256" key="4">
    <source>
        <dbReference type="ARBA" id="ARBA00022801"/>
    </source>
</evidence>
<dbReference type="InterPro" id="IPR015956">
    <property type="entry name" value="Peniciliin-bd_prot_C_sf"/>
</dbReference>
<dbReference type="Proteomes" id="UP000050816">
    <property type="component" value="Unassembled WGS sequence"/>
</dbReference>
<dbReference type="PANTHER" id="PTHR21581">
    <property type="entry name" value="D-ALANYL-D-ALANINE CARBOXYPEPTIDASE"/>
    <property type="match status" value="1"/>
</dbReference>
<protein>
    <submittedName>
        <fullName evidence="13">Serine family D-Ala-D-Ala carboxypeptidase</fullName>
    </submittedName>
</protein>
<keyword evidence="7" id="KW-0961">Cell wall biogenesis/degradation</keyword>
<dbReference type="EMBL" id="AZFK01000077">
    <property type="protein sequence ID" value="KRL88335.1"/>
    <property type="molecule type" value="Genomic_DNA"/>
</dbReference>
<evidence type="ECO:0000313" key="13">
    <source>
        <dbReference type="EMBL" id="KRL88335.1"/>
    </source>
</evidence>
<dbReference type="PRINTS" id="PR00725">
    <property type="entry name" value="DADACBPTASE1"/>
</dbReference>
<evidence type="ECO:0000256" key="8">
    <source>
        <dbReference type="PIRSR" id="PIRSR618044-1"/>
    </source>
</evidence>
<dbReference type="InterPro" id="IPR012338">
    <property type="entry name" value="Beta-lactam/transpept-like"/>
</dbReference>
<feature type="active site" description="Acyl-ester intermediate" evidence="8">
    <location>
        <position position="61"/>
    </location>
</feature>
<feature type="binding site" evidence="9">
    <location>
        <position position="253"/>
    </location>
    <ligand>
        <name>substrate</name>
    </ligand>
</feature>
<accession>A0A0R1U516</accession>
<feature type="domain" description="Peptidase S11 D-alanyl-D-alanine carboxypeptidase A N-terminal" evidence="12">
    <location>
        <begin position="27"/>
        <end position="283"/>
    </location>
</feature>
<evidence type="ECO:0000256" key="10">
    <source>
        <dbReference type="RuleBase" id="RU004016"/>
    </source>
</evidence>
<comment type="function">
    <text evidence="1">Removes C-terminal D-alanyl residues from sugar-peptide cell wall precursors.</text>
</comment>
<keyword evidence="3 11" id="KW-0732">Signal</keyword>
<evidence type="ECO:0000256" key="9">
    <source>
        <dbReference type="PIRSR" id="PIRSR618044-2"/>
    </source>
</evidence>
<feature type="active site" description="Acyl-ester intermediate" evidence="8">
    <location>
        <position position="64"/>
    </location>
</feature>
<keyword evidence="13" id="KW-0121">Carboxypeptidase</keyword>
<sequence>MKKLRQLLGVLLAILCVSSLAPAGHAAATTAVDAKAAVLVDAQTGQIIYQQNAKQKLPIASISKLLTVLVIEDEIARGDLNWDTRVAISKDVAAVANNPEYSNAGLQQGATYTVGELVQAALIKSADGATLALAGAVGDSTAAFNQKMQKKARALGVKDAQIVNAVGLQNEDLPTKLQVKGVSGKAENEMSATDVAKIASYLLAHYPRAARVAGQRTMQLTTPNGASKTLTNINQLLTNTAYAVAGVKYTGLKTGTSHAAGYCLASSATYQGRTLVAVVLHANGTTTSRFTATQHLYQWLVDQQIQPRQLTLGAQAKRIAVKGGLPLKVPVQAPALVVWTKPGASLPKYQAVVKLNPRLATNDALRAPLKRGTKVGTVSVKTTGLPSLTRHRLHADLYTTQQVDKASFIRILWHRLVG</sequence>
<dbReference type="GO" id="GO:0009252">
    <property type="term" value="P:peptidoglycan biosynthetic process"/>
    <property type="evidence" value="ECO:0007669"/>
    <property type="project" value="UniProtKB-KW"/>
</dbReference>
<organism evidence="13 14">
    <name type="scientific">Limosilactobacillus ingluviei DSM 15946</name>
    <dbReference type="NCBI Taxonomy" id="1423760"/>
    <lineage>
        <taxon>Bacteria</taxon>
        <taxon>Bacillati</taxon>
        <taxon>Bacillota</taxon>
        <taxon>Bacilli</taxon>
        <taxon>Lactobacillales</taxon>
        <taxon>Lactobacillaceae</taxon>
        <taxon>Limosilactobacillus</taxon>
    </lineage>
</organism>
<dbReference type="SUPFAM" id="SSF69189">
    <property type="entry name" value="Penicillin-binding protein associated domain"/>
    <property type="match status" value="1"/>
</dbReference>
<dbReference type="InterPro" id="IPR001967">
    <property type="entry name" value="Peptidase_S11_N"/>
</dbReference>
<comment type="caution">
    <text evidence="13">The sequence shown here is derived from an EMBL/GenBank/DDBJ whole genome shotgun (WGS) entry which is preliminary data.</text>
</comment>
<keyword evidence="5" id="KW-0133">Cell shape</keyword>
<keyword evidence="13" id="KW-0645">Protease</keyword>
<feature type="chain" id="PRO_5039609407" evidence="11">
    <location>
        <begin position="24"/>
        <end position="418"/>
    </location>
</feature>
<evidence type="ECO:0000256" key="3">
    <source>
        <dbReference type="ARBA" id="ARBA00022729"/>
    </source>
</evidence>
<dbReference type="GO" id="GO:0071555">
    <property type="term" value="P:cell wall organization"/>
    <property type="evidence" value="ECO:0007669"/>
    <property type="project" value="UniProtKB-KW"/>
</dbReference>
<evidence type="ECO:0000256" key="7">
    <source>
        <dbReference type="ARBA" id="ARBA00023316"/>
    </source>
</evidence>
<dbReference type="InterPro" id="IPR018044">
    <property type="entry name" value="Peptidase_S11"/>
</dbReference>
<evidence type="ECO:0000313" key="14">
    <source>
        <dbReference type="Proteomes" id="UP000050816"/>
    </source>
</evidence>
<dbReference type="Gene3D" id="2.60.410.10">
    <property type="entry name" value="D-Ala-D-Ala carboxypeptidase, C-terminal domain"/>
    <property type="match status" value="1"/>
</dbReference>
<evidence type="ECO:0000259" key="12">
    <source>
        <dbReference type="Pfam" id="PF00768"/>
    </source>
</evidence>